<dbReference type="PANTHER" id="PTHR24198:SF165">
    <property type="entry name" value="ANKYRIN REPEAT-CONTAINING PROTEIN-RELATED"/>
    <property type="match status" value="1"/>
</dbReference>
<sequence length="475" mass="56946">MNNQPILIETQQYKYYVGNEEKSFQIKKKAEFFQYQRYKTVSNSFHETNNCLEKKQKQRRMTLDKCQQECSNIAAKKYIDFNIKEINSGNELNEKVKQFIIQDKKLMRKQIKVTNFEDLLLQYQKSFRQKQMKKQVLEQLEQEPLYFKGTNSNNYEMKNSQQDHIQYNLQQKNKKQQNINKDQQLQDKIQNYLSRKSVNLQRISQKMDDFNIQRKLTKQSDSIERQIKTQTNFFEDFGDSDLSLKNQDKDDYSQLLKQSYKYWDFAIKTKKDPTKTRKAEGIFNISTQTNLEKMKSQLLYCVKKLRFMKLNPQLLIKNNEIIKLKPYQREGSYVFFKGIGKNDQDLVKLMLEKCRFYAFDVNEYFQTALHICSRKGYISLAEMLLSYGTYPDAKDVNYKTPLYYALVNKQKDIVRLLLSEKCNPWSSKGCNYETNDPSLQKILKIARRIDLLLMMIPYNKRQQTWLNYGRVILDL</sequence>
<dbReference type="OrthoDB" id="292939at2759"/>
<name>A0A8S1TGS6_9CILI</name>
<protein>
    <recommendedName>
        <fullName evidence="4">Ankyrin repeat-containing domain</fullName>
    </recommendedName>
</protein>
<dbReference type="SMART" id="SM00248">
    <property type="entry name" value="ANK"/>
    <property type="match status" value="3"/>
</dbReference>
<dbReference type="Proteomes" id="UP000689195">
    <property type="component" value="Unassembled WGS sequence"/>
</dbReference>
<evidence type="ECO:0008006" key="4">
    <source>
        <dbReference type="Google" id="ProtNLM"/>
    </source>
</evidence>
<feature type="repeat" description="ANK" evidence="1">
    <location>
        <begin position="364"/>
        <end position="396"/>
    </location>
</feature>
<evidence type="ECO:0000256" key="1">
    <source>
        <dbReference type="PROSITE-ProRule" id="PRU00023"/>
    </source>
</evidence>
<dbReference type="PANTHER" id="PTHR24198">
    <property type="entry name" value="ANKYRIN REPEAT AND PROTEIN KINASE DOMAIN-CONTAINING PROTEIN"/>
    <property type="match status" value="1"/>
</dbReference>
<dbReference type="InterPro" id="IPR002110">
    <property type="entry name" value="Ankyrin_rpt"/>
</dbReference>
<accession>A0A8S1TGS6</accession>
<keyword evidence="1" id="KW-0040">ANK repeat</keyword>
<comment type="caution">
    <text evidence="2">The sequence shown here is derived from an EMBL/GenBank/DDBJ whole genome shotgun (WGS) entry which is preliminary data.</text>
</comment>
<evidence type="ECO:0000313" key="2">
    <source>
        <dbReference type="EMBL" id="CAD8152415.1"/>
    </source>
</evidence>
<dbReference type="PROSITE" id="PS50088">
    <property type="entry name" value="ANK_REPEAT"/>
    <property type="match status" value="1"/>
</dbReference>
<dbReference type="AlphaFoldDB" id="A0A8S1TGS6"/>
<dbReference type="EMBL" id="CAJJDO010000023">
    <property type="protein sequence ID" value="CAD8152415.1"/>
    <property type="molecule type" value="Genomic_DNA"/>
</dbReference>
<keyword evidence="3" id="KW-1185">Reference proteome</keyword>
<organism evidence="2 3">
    <name type="scientific">Paramecium pentaurelia</name>
    <dbReference type="NCBI Taxonomy" id="43138"/>
    <lineage>
        <taxon>Eukaryota</taxon>
        <taxon>Sar</taxon>
        <taxon>Alveolata</taxon>
        <taxon>Ciliophora</taxon>
        <taxon>Intramacronucleata</taxon>
        <taxon>Oligohymenophorea</taxon>
        <taxon>Peniculida</taxon>
        <taxon>Parameciidae</taxon>
        <taxon>Paramecium</taxon>
    </lineage>
</organism>
<dbReference type="Pfam" id="PF12796">
    <property type="entry name" value="Ank_2"/>
    <property type="match status" value="1"/>
</dbReference>
<reference evidence="2" key="1">
    <citation type="submission" date="2021-01" db="EMBL/GenBank/DDBJ databases">
        <authorList>
            <consortium name="Genoscope - CEA"/>
            <person name="William W."/>
        </authorList>
    </citation>
    <scope>NUCLEOTIDE SEQUENCE</scope>
</reference>
<evidence type="ECO:0000313" key="3">
    <source>
        <dbReference type="Proteomes" id="UP000689195"/>
    </source>
</evidence>
<gene>
    <name evidence="2" type="ORF">PPENT_87.1.T0230040</name>
</gene>
<proteinExistence type="predicted"/>